<evidence type="ECO:0000313" key="14">
    <source>
        <dbReference type="Proteomes" id="UP000254958"/>
    </source>
</evidence>
<dbReference type="PANTHER" id="PTHR35008:SF8">
    <property type="entry name" value="ALCOHOL DEHYDROGENASE CYTOCHROME C SUBUNIT"/>
    <property type="match status" value="1"/>
</dbReference>
<feature type="binding site" description="covalent" evidence="9">
    <location>
        <position position="211"/>
    </location>
    <ligand>
        <name>heme c</name>
        <dbReference type="ChEBI" id="CHEBI:61717"/>
        <label>2</label>
    </ligand>
</feature>
<feature type="binding site" description="covalent" evidence="9">
    <location>
        <position position="348"/>
    </location>
    <ligand>
        <name>heme c</name>
        <dbReference type="ChEBI" id="CHEBI:61717"/>
        <label>3</label>
    </ligand>
</feature>
<organism evidence="13 14">
    <name type="scientific">Gluconacetobacter liquefaciens</name>
    <name type="common">Acetobacter liquefaciens</name>
    <dbReference type="NCBI Taxonomy" id="89584"/>
    <lineage>
        <taxon>Bacteria</taxon>
        <taxon>Pseudomonadati</taxon>
        <taxon>Pseudomonadota</taxon>
        <taxon>Alphaproteobacteria</taxon>
        <taxon>Acetobacterales</taxon>
        <taxon>Acetobacteraceae</taxon>
        <taxon>Gluconacetobacter</taxon>
    </lineage>
</organism>
<accession>A0A370FX43</accession>
<sequence>MISRTAILRLAAGAVGLGAVAGAGFLAYALHPAIAPIAPPAATSFSAESIERGRVLAAGGYCAECHTRRDGQPGIPLAGDYAMATPFGTIYSSNITPDAKTGIGTWSLAAFTRAMRYGVSRDGANLFPAFPFDHFTHMTDGDIADVYAFLMAQKPVSSVKRENTLPFPFSMRILQAGWKLLFLHPGAYTNDPAHDAQWNRGAYLAEGLSHCSACHTPRNAMGAEKASAPYDGAPVDNWIAPPLNATNPTPVTWTEDEFFQYLRYGVAPLHGSAAGPMSPVVHGGLSEMSESDVRAIAHYLANIDHADARQPGDAQHLATAMATSTRDLTTPQTADADARLYQGACAACHANTGTHPVLGRPELALNNALWLDEPTNLYQVILRGIGTEEGQDGITMPSFYHALTDTDLARLAAYLRRTRTTLPPWTDLEKKAAAVRATLPAPPVAASH</sequence>
<keyword evidence="2" id="KW-1003">Cell membrane</keyword>
<feature type="binding site" description="covalent" evidence="9">
    <location>
        <position position="214"/>
    </location>
    <ligand>
        <name>heme c</name>
        <dbReference type="ChEBI" id="CHEBI:61717"/>
        <label>2</label>
    </ligand>
</feature>
<feature type="binding site" description="axial binding residue" evidence="10">
    <location>
        <position position="349"/>
    </location>
    <ligand>
        <name>heme c</name>
        <dbReference type="ChEBI" id="CHEBI:61717"/>
        <label>3</label>
    </ligand>
    <ligandPart>
        <name>Fe</name>
        <dbReference type="ChEBI" id="CHEBI:18248"/>
    </ligandPart>
</feature>
<evidence type="ECO:0000313" key="13">
    <source>
        <dbReference type="EMBL" id="RDI35480.1"/>
    </source>
</evidence>
<dbReference type="InterPro" id="IPR014353">
    <property type="entry name" value="Membr-bd_ADH_cyt_c"/>
</dbReference>
<keyword evidence="5" id="KW-0732">Signal</keyword>
<dbReference type="GO" id="GO:0005506">
    <property type="term" value="F:iron ion binding"/>
    <property type="evidence" value="ECO:0007669"/>
    <property type="project" value="InterPro"/>
</dbReference>
<keyword evidence="8" id="KW-0472">Membrane</keyword>
<proteinExistence type="predicted"/>
<protein>
    <submittedName>
        <fullName evidence="12">C-type cytochrome</fullName>
    </submittedName>
    <submittedName>
        <fullName evidence="13">Mono/diheme cytochrome c family protein</fullName>
    </submittedName>
</protein>
<feature type="binding site" description="axial binding residue" evidence="10">
    <location>
        <position position="66"/>
    </location>
    <ligand>
        <name>heme c</name>
        <dbReference type="ChEBI" id="CHEBI:61717"/>
        <label>1</label>
    </ligand>
    <ligandPart>
        <name>Fe</name>
        <dbReference type="ChEBI" id="CHEBI:18248"/>
    </ligandPart>
</feature>
<evidence type="ECO:0000256" key="7">
    <source>
        <dbReference type="ARBA" id="ARBA00023004"/>
    </source>
</evidence>
<dbReference type="GO" id="GO:0020037">
    <property type="term" value="F:heme binding"/>
    <property type="evidence" value="ECO:0007669"/>
    <property type="project" value="InterPro"/>
</dbReference>
<name>A0A370FX43_GLULI</name>
<reference evidence="13 14" key="1">
    <citation type="submission" date="2018-07" db="EMBL/GenBank/DDBJ databases">
        <title>Genomic Encyclopedia of Type Strains, Phase IV (KMG-IV): sequencing the most valuable type-strain genomes for metagenomic binning, comparative biology and taxonomic classification.</title>
        <authorList>
            <person name="Goeker M."/>
        </authorList>
    </citation>
    <scope>NUCLEOTIDE SEQUENCE [LARGE SCALE GENOMIC DNA]</scope>
    <source>
        <strain evidence="13 14">DSM 5603</strain>
    </source>
</reference>
<keyword evidence="14" id="KW-1185">Reference proteome</keyword>
<evidence type="ECO:0000256" key="4">
    <source>
        <dbReference type="ARBA" id="ARBA00022723"/>
    </source>
</evidence>
<gene>
    <name evidence="13" type="ORF">C7453_11415</name>
    <name evidence="12" type="ORF">HLH32_13435</name>
</gene>
<evidence type="ECO:0000313" key="15">
    <source>
        <dbReference type="Proteomes" id="UP000562982"/>
    </source>
</evidence>
<dbReference type="RefSeq" id="WP_114729161.1">
    <property type="nucleotide sequence ID" value="NZ_BJMI01000027.1"/>
</dbReference>
<dbReference type="EMBL" id="QQAW01000014">
    <property type="protein sequence ID" value="RDI35480.1"/>
    <property type="molecule type" value="Genomic_DNA"/>
</dbReference>
<comment type="cofactor">
    <cofactor evidence="9">
        <name>heme c</name>
        <dbReference type="ChEBI" id="CHEBI:61717"/>
    </cofactor>
    <text evidence="9">Binds 3 heme c groups covalently per subunit.</text>
</comment>
<evidence type="ECO:0000256" key="8">
    <source>
        <dbReference type="ARBA" id="ARBA00023136"/>
    </source>
</evidence>
<dbReference type="GO" id="GO:0009055">
    <property type="term" value="F:electron transfer activity"/>
    <property type="evidence" value="ECO:0007669"/>
    <property type="project" value="InterPro"/>
</dbReference>
<dbReference type="AlphaFoldDB" id="A0A370FX43"/>
<evidence type="ECO:0000259" key="11">
    <source>
        <dbReference type="PROSITE" id="PS51007"/>
    </source>
</evidence>
<dbReference type="EMBL" id="JABEQI010000008">
    <property type="protein sequence ID" value="MBB2187363.1"/>
    <property type="molecule type" value="Genomic_DNA"/>
</dbReference>
<evidence type="ECO:0000256" key="6">
    <source>
        <dbReference type="ARBA" id="ARBA00022737"/>
    </source>
</evidence>
<dbReference type="InterPro" id="IPR009056">
    <property type="entry name" value="Cyt_c-like_dom"/>
</dbReference>
<dbReference type="GO" id="GO:0005886">
    <property type="term" value="C:plasma membrane"/>
    <property type="evidence" value="ECO:0007669"/>
    <property type="project" value="UniProtKB-SubCell"/>
</dbReference>
<comment type="caution">
    <text evidence="13">The sequence shown here is derived from an EMBL/GenBank/DDBJ whole genome shotgun (WGS) entry which is preliminary data.</text>
</comment>
<feature type="domain" description="Cytochrome c" evidence="11">
    <location>
        <begin position="196"/>
        <end position="304"/>
    </location>
</feature>
<evidence type="ECO:0000313" key="12">
    <source>
        <dbReference type="EMBL" id="MBB2187363.1"/>
    </source>
</evidence>
<keyword evidence="3 9" id="KW-0349">Heme</keyword>
<dbReference type="Pfam" id="PF00034">
    <property type="entry name" value="Cytochrom_C"/>
    <property type="match status" value="1"/>
</dbReference>
<dbReference type="InterPro" id="IPR036909">
    <property type="entry name" value="Cyt_c-like_dom_sf"/>
</dbReference>
<dbReference type="PIRSF" id="PIRSF000018">
    <property type="entry name" value="Mb_ADH_cyt_c"/>
    <property type="match status" value="1"/>
</dbReference>
<dbReference type="OrthoDB" id="9811281at2"/>
<feature type="binding site" description="covalent" evidence="9">
    <location>
        <position position="345"/>
    </location>
    <ligand>
        <name>heme c</name>
        <dbReference type="ChEBI" id="CHEBI:61717"/>
        <label>3</label>
    </ligand>
</feature>
<dbReference type="Proteomes" id="UP000562982">
    <property type="component" value="Unassembled WGS sequence"/>
</dbReference>
<dbReference type="PROSITE" id="PS51007">
    <property type="entry name" value="CYTC"/>
    <property type="match status" value="3"/>
</dbReference>
<dbReference type="Proteomes" id="UP000254958">
    <property type="component" value="Unassembled WGS sequence"/>
</dbReference>
<dbReference type="Gene3D" id="1.10.760.10">
    <property type="entry name" value="Cytochrome c-like domain"/>
    <property type="match status" value="3"/>
</dbReference>
<dbReference type="SUPFAM" id="SSF46626">
    <property type="entry name" value="Cytochrome c"/>
    <property type="match status" value="3"/>
</dbReference>
<keyword evidence="7 10" id="KW-0408">Iron</keyword>
<evidence type="ECO:0000256" key="1">
    <source>
        <dbReference type="ARBA" id="ARBA00004236"/>
    </source>
</evidence>
<evidence type="ECO:0000256" key="10">
    <source>
        <dbReference type="PIRSR" id="PIRSR000018-51"/>
    </source>
</evidence>
<feature type="domain" description="Cytochrome c" evidence="11">
    <location>
        <begin position="332"/>
        <end position="419"/>
    </location>
</feature>
<keyword evidence="4 10" id="KW-0479">Metal-binding</keyword>
<comment type="subcellular location">
    <subcellularLocation>
        <location evidence="1">Cell membrane</location>
    </subcellularLocation>
</comment>
<dbReference type="InterPro" id="IPR051459">
    <property type="entry name" value="Cytochrome_c-type_DH"/>
</dbReference>
<dbReference type="GO" id="GO:0016614">
    <property type="term" value="F:oxidoreductase activity, acting on CH-OH group of donors"/>
    <property type="evidence" value="ECO:0007669"/>
    <property type="project" value="InterPro"/>
</dbReference>
<evidence type="ECO:0000256" key="2">
    <source>
        <dbReference type="ARBA" id="ARBA00022475"/>
    </source>
</evidence>
<feature type="binding site" description="covalent" evidence="9">
    <location>
        <position position="62"/>
    </location>
    <ligand>
        <name>heme c</name>
        <dbReference type="ChEBI" id="CHEBI:61717"/>
        <label>1</label>
    </ligand>
</feature>
<dbReference type="PANTHER" id="PTHR35008">
    <property type="entry name" value="BLL4482 PROTEIN-RELATED"/>
    <property type="match status" value="1"/>
</dbReference>
<feature type="binding site" description="axial binding residue" evidence="10">
    <location>
        <position position="215"/>
    </location>
    <ligand>
        <name>heme c</name>
        <dbReference type="ChEBI" id="CHEBI:61717"/>
        <label>2</label>
    </ligand>
    <ligandPart>
        <name>Fe</name>
        <dbReference type="ChEBI" id="CHEBI:18248"/>
    </ligandPart>
</feature>
<evidence type="ECO:0000256" key="5">
    <source>
        <dbReference type="ARBA" id="ARBA00022729"/>
    </source>
</evidence>
<evidence type="ECO:0000256" key="9">
    <source>
        <dbReference type="PIRSR" id="PIRSR000018-50"/>
    </source>
</evidence>
<evidence type="ECO:0000256" key="3">
    <source>
        <dbReference type="ARBA" id="ARBA00022617"/>
    </source>
</evidence>
<feature type="domain" description="Cytochrome c" evidence="11">
    <location>
        <begin position="48"/>
        <end position="154"/>
    </location>
</feature>
<dbReference type="Pfam" id="PF13442">
    <property type="entry name" value="Cytochrome_CBB3"/>
    <property type="match status" value="1"/>
</dbReference>
<keyword evidence="6" id="KW-0677">Repeat</keyword>
<feature type="binding site" description="covalent" evidence="9">
    <location>
        <position position="65"/>
    </location>
    <ligand>
        <name>heme c</name>
        <dbReference type="ChEBI" id="CHEBI:61717"/>
        <label>1</label>
    </ligand>
</feature>
<reference evidence="12 15" key="2">
    <citation type="submission" date="2020-04" db="EMBL/GenBank/DDBJ databases">
        <title>Description of novel Gluconacetobacter.</title>
        <authorList>
            <person name="Sombolestani A."/>
        </authorList>
    </citation>
    <scope>NUCLEOTIDE SEQUENCE [LARGE SCALE GENOMIC DNA]</scope>
    <source>
        <strain evidence="12 15">LMG 1382</strain>
    </source>
</reference>